<name>A0ACB8U8H3_9APHY</name>
<comment type="caution">
    <text evidence="1">The sequence shown here is derived from an EMBL/GenBank/DDBJ whole genome shotgun (WGS) entry which is preliminary data.</text>
</comment>
<protein>
    <submittedName>
        <fullName evidence="1">Uncharacterized protein</fullName>
    </submittedName>
</protein>
<evidence type="ECO:0000313" key="1">
    <source>
        <dbReference type="EMBL" id="KAI0090464.1"/>
    </source>
</evidence>
<gene>
    <name evidence="1" type="ORF">BDY19DRAFT_905448</name>
</gene>
<dbReference type="Proteomes" id="UP001055072">
    <property type="component" value="Unassembled WGS sequence"/>
</dbReference>
<keyword evidence="2" id="KW-1185">Reference proteome</keyword>
<proteinExistence type="predicted"/>
<sequence length="130" mass="14291">MSRVQIFSLAAENHSVSKGSQSVLTVQDNSSPQTVPVPSGRPGQVYLQHADTGEWAYAPEKVEGKTISTTSVEKLRSAWRVDYNVNDCATVHLMDQDTLMLGIDCTDPAVEAHVLLRTGATDERNLWSFE</sequence>
<reference evidence="1" key="1">
    <citation type="journal article" date="2021" name="Environ. Microbiol.">
        <title>Gene family expansions and transcriptome signatures uncover fungal adaptations to wood decay.</title>
        <authorList>
            <person name="Hage H."/>
            <person name="Miyauchi S."/>
            <person name="Viragh M."/>
            <person name="Drula E."/>
            <person name="Min B."/>
            <person name="Chaduli D."/>
            <person name="Navarro D."/>
            <person name="Favel A."/>
            <person name="Norest M."/>
            <person name="Lesage-Meessen L."/>
            <person name="Balint B."/>
            <person name="Merenyi Z."/>
            <person name="de Eugenio L."/>
            <person name="Morin E."/>
            <person name="Martinez A.T."/>
            <person name="Baldrian P."/>
            <person name="Stursova M."/>
            <person name="Martinez M.J."/>
            <person name="Novotny C."/>
            <person name="Magnuson J.K."/>
            <person name="Spatafora J.W."/>
            <person name="Maurice S."/>
            <person name="Pangilinan J."/>
            <person name="Andreopoulos W."/>
            <person name="LaButti K."/>
            <person name="Hundley H."/>
            <person name="Na H."/>
            <person name="Kuo A."/>
            <person name="Barry K."/>
            <person name="Lipzen A."/>
            <person name="Henrissat B."/>
            <person name="Riley R."/>
            <person name="Ahrendt S."/>
            <person name="Nagy L.G."/>
            <person name="Grigoriev I.V."/>
            <person name="Martin F."/>
            <person name="Rosso M.N."/>
        </authorList>
    </citation>
    <scope>NUCLEOTIDE SEQUENCE</scope>
    <source>
        <strain evidence="1">CBS 384.51</strain>
    </source>
</reference>
<dbReference type="EMBL" id="MU274908">
    <property type="protein sequence ID" value="KAI0090464.1"/>
    <property type="molecule type" value="Genomic_DNA"/>
</dbReference>
<evidence type="ECO:0000313" key="2">
    <source>
        <dbReference type="Proteomes" id="UP001055072"/>
    </source>
</evidence>
<accession>A0ACB8U8H3</accession>
<organism evidence="1 2">
    <name type="scientific">Irpex rosettiformis</name>
    <dbReference type="NCBI Taxonomy" id="378272"/>
    <lineage>
        <taxon>Eukaryota</taxon>
        <taxon>Fungi</taxon>
        <taxon>Dikarya</taxon>
        <taxon>Basidiomycota</taxon>
        <taxon>Agaricomycotina</taxon>
        <taxon>Agaricomycetes</taxon>
        <taxon>Polyporales</taxon>
        <taxon>Irpicaceae</taxon>
        <taxon>Irpex</taxon>
    </lineage>
</organism>